<feature type="region of interest" description="Disordered" evidence="9">
    <location>
        <begin position="86"/>
        <end position="126"/>
    </location>
</feature>
<dbReference type="GO" id="GO:0005737">
    <property type="term" value="C:cytoplasm"/>
    <property type="evidence" value="ECO:0007669"/>
    <property type="project" value="TreeGrafter"/>
</dbReference>
<dbReference type="AlphaFoldDB" id="A0A0C3E688"/>
<sequence>MAFGLTIGTERAATLQNAIQDELTRRGYSLDAVSDPVMAEYITIMIINNKTPALLLGLLARLTHVHADSSFTDWLFVVAAKGAPESDVSTSIPAAPTVSAAESKPPRDSPITPVDPVRRPPNAPRAGAQLYQQAISSTLAGASPTSQKRTASARSPSPTGHGPSKARKTDLPTGPRAMQSNASGRSLLDRVGGRNGSAKFSRNDEIQARIDAVTGGSAPPDPSVMMPFNGGMNGMEMAMAPNPLMLQEVMMNQMALMAQMATSMGMLNPSTGQMVGMNGGFPVQQNDMGMYPGGVNGHAFPQHTANGRGRGGAIRGGRGRGGSRGGHVGSSPAPPTTTEAQAELTTLAAEPPQPVPVVAPVPTLAQRAPPVTPATPQPQRIPYALPERPQSPTLCKFGTKCTHSQCRFSHPSPVATAESGVVLSTDACEKGRDCNDKDCIKSHVSPAVNNPGVPPSAHPLHAPSTPSHLQPSSTLCRFGAACTRPGCPYSHPRTQSCRFGSGCTRSSCPYQHPEGRVLPTTFHRGLSTHTPVMNVSTPSVSSPHRSVTFNKGTDNVKDKLEKQIKELEAQKKAVAEAEAAVAGKGESSQSVAIAV</sequence>
<evidence type="ECO:0000256" key="7">
    <source>
        <dbReference type="ARBA" id="ARBA00023242"/>
    </source>
</evidence>
<name>A0A0C3E688_9AGAM</name>
<evidence type="ECO:0000313" key="10">
    <source>
        <dbReference type="EMBL" id="KIM63964.1"/>
    </source>
</evidence>
<feature type="compositionally biased region" description="Gly residues" evidence="9">
    <location>
        <begin position="308"/>
        <end position="328"/>
    </location>
</feature>
<dbReference type="InterPro" id="IPR040366">
    <property type="entry name" value="Nab2/ZC3H14"/>
</dbReference>
<protein>
    <recommendedName>
        <fullName evidence="12">C3H1-type domain-containing protein</fullName>
    </recommendedName>
</protein>
<evidence type="ECO:0000256" key="8">
    <source>
        <dbReference type="SAM" id="Coils"/>
    </source>
</evidence>
<reference evidence="10 11" key="1">
    <citation type="submission" date="2014-04" db="EMBL/GenBank/DDBJ databases">
        <authorList>
            <consortium name="DOE Joint Genome Institute"/>
            <person name="Kuo A."/>
            <person name="Kohler A."/>
            <person name="Nagy L.G."/>
            <person name="Floudas D."/>
            <person name="Copeland A."/>
            <person name="Barry K.W."/>
            <person name="Cichocki N."/>
            <person name="Veneault-Fourrey C."/>
            <person name="LaButti K."/>
            <person name="Lindquist E.A."/>
            <person name="Lipzen A."/>
            <person name="Lundell T."/>
            <person name="Morin E."/>
            <person name="Murat C."/>
            <person name="Sun H."/>
            <person name="Tunlid A."/>
            <person name="Henrissat B."/>
            <person name="Grigoriev I.V."/>
            <person name="Hibbett D.S."/>
            <person name="Martin F."/>
            <person name="Nordberg H.P."/>
            <person name="Cantor M.N."/>
            <person name="Hua S.X."/>
        </authorList>
    </citation>
    <scope>NUCLEOTIDE SEQUENCE [LARGE SCALE GENOMIC DNA]</scope>
    <source>
        <strain evidence="10 11">Foug A</strain>
    </source>
</reference>
<dbReference type="Proteomes" id="UP000053989">
    <property type="component" value="Unassembled WGS sequence"/>
</dbReference>
<dbReference type="GO" id="GO:0008143">
    <property type="term" value="F:poly(A) binding"/>
    <property type="evidence" value="ECO:0007669"/>
    <property type="project" value="InterPro"/>
</dbReference>
<dbReference type="STRING" id="1036808.A0A0C3E688"/>
<comment type="similarity">
    <text evidence="2">Belongs to the ZC3H14 family.</text>
</comment>
<dbReference type="GO" id="GO:0005634">
    <property type="term" value="C:nucleus"/>
    <property type="evidence" value="ECO:0007669"/>
    <property type="project" value="UniProtKB-SubCell"/>
</dbReference>
<feature type="region of interest" description="Disordered" evidence="9">
    <location>
        <begin position="367"/>
        <end position="387"/>
    </location>
</feature>
<dbReference type="EMBL" id="KN822031">
    <property type="protein sequence ID" value="KIM63964.1"/>
    <property type="molecule type" value="Genomic_DNA"/>
</dbReference>
<dbReference type="Gene3D" id="4.10.1000.40">
    <property type="match status" value="2"/>
</dbReference>
<keyword evidence="11" id="KW-1185">Reference proteome</keyword>
<organism evidence="10 11">
    <name type="scientific">Scleroderma citrinum Foug A</name>
    <dbReference type="NCBI Taxonomy" id="1036808"/>
    <lineage>
        <taxon>Eukaryota</taxon>
        <taxon>Fungi</taxon>
        <taxon>Dikarya</taxon>
        <taxon>Basidiomycota</taxon>
        <taxon>Agaricomycotina</taxon>
        <taxon>Agaricomycetes</taxon>
        <taxon>Agaricomycetidae</taxon>
        <taxon>Boletales</taxon>
        <taxon>Sclerodermatineae</taxon>
        <taxon>Sclerodermataceae</taxon>
        <taxon>Scleroderma</taxon>
    </lineage>
</organism>
<proteinExistence type="inferred from homology"/>
<evidence type="ECO:0008006" key="12">
    <source>
        <dbReference type="Google" id="ProtNLM"/>
    </source>
</evidence>
<keyword evidence="5" id="KW-0863">Zinc-finger</keyword>
<comment type="subcellular location">
    <subcellularLocation>
        <location evidence="1">Nucleus</location>
    </subcellularLocation>
</comment>
<feature type="region of interest" description="Disordered" evidence="9">
    <location>
        <begin position="304"/>
        <end position="339"/>
    </location>
</feature>
<dbReference type="InParanoid" id="A0A0C3E688"/>
<evidence type="ECO:0000313" key="11">
    <source>
        <dbReference type="Proteomes" id="UP000053989"/>
    </source>
</evidence>
<accession>A0A0C3E688</accession>
<evidence type="ECO:0000256" key="6">
    <source>
        <dbReference type="ARBA" id="ARBA00022833"/>
    </source>
</evidence>
<dbReference type="Pfam" id="PF14608">
    <property type="entry name" value="zf-CCCH_2"/>
    <property type="match status" value="3"/>
</dbReference>
<evidence type="ECO:0000256" key="5">
    <source>
        <dbReference type="ARBA" id="ARBA00022771"/>
    </source>
</evidence>
<dbReference type="GO" id="GO:0008270">
    <property type="term" value="F:zinc ion binding"/>
    <property type="evidence" value="ECO:0007669"/>
    <property type="project" value="UniProtKB-KW"/>
</dbReference>
<feature type="coiled-coil region" evidence="8">
    <location>
        <begin position="550"/>
        <end position="580"/>
    </location>
</feature>
<dbReference type="PANTHER" id="PTHR14738">
    <property type="entry name" value="ZINC FINGER CCCH DOMAIN-CONTAINING PROTEIN 14"/>
    <property type="match status" value="1"/>
</dbReference>
<keyword evidence="4" id="KW-0677">Repeat</keyword>
<evidence type="ECO:0000256" key="2">
    <source>
        <dbReference type="ARBA" id="ARBA00008423"/>
    </source>
</evidence>
<keyword evidence="8" id="KW-0175">Coiled coil</keyword>
<keyword evidence="3" id="KW-0479">Metal-binding</keyword>
<reference evidence="11" key="2">
    <citation type="submission" date="2015-01" db="EMBL/GenBank/DDBJ databases">
        <title>Evolutionary Origins and Diversification of the Mycorrhizal Mutualists.</title>
        <authorList>
            <consortium name="DOE Joint Genome Institute"/>
            <consortium name="Mycorrhizal Genomics Consortium"/>
            <person name="Kohler A."/>
            <person name="Kuo A."/>
            <person name="Nagy L.G."/>
            <person name="Floudas D."/>
            <person name="Copeland A."/>
            <person name="Barry K.W."/>
            <person name="Cichocki N."/>
            <person name="Veneault-Fourrey C."/>
            <person name="LaButti K."/>
            <person name="Lindquist E.A."/>
            <person name="Lipzen A."/>
            <person name="Lundell T."/>
            <person name="Morin E."/>
            <person name="Murat C."/>
            <person name="Riley R."/>
            <person name="Ohm R."/>
            <person name="Sun H."/>
            <person name="Tunlid A."/>
            <person name="Henrissat B."/>
            <person name="Grigoriev I.V."/>
            <person name="Hibbett D.S."/>
            <person name="Martin F."/>
        </authorList>
    </citation>
    <scope>NUCLEOTIDE SEQUENCE [LARGE SCALE GENOMIC DNA]</scope>
    <source>
        <strain evidence="11">Foug A</strain>
    </source>
</reference>
<dbReference type="PANTHER" id="PTHR14738:SF29">
    <property type="entry name" value="ZINC FINGER CCCH DOMAIN-CONTAINING PROTEIN 14"/>
    <property type="match status" value="1"/>
</dbReference>
<keyword evidence="6" id="KW-0862">Zinc</keyword>
<dbReference type="HOGENOM" id="CLU_031482_0_0_1"/>
<dbReference type="OrthoDB" id="438553at2759"/>
<feature type="compositionally biased region" description="Polar residues" evidence="9">
    <location>
        <begin position="139"/>
        <end position="158"/>
    </location>
</feature>
<gene>
    <name evidence="10" type="ORF">SCLCIDRAFT_116251</name>
</gene>
<evidence type="ECO:0000256" key="9">
    <source>
        <dbReference type="SAM" id="MobiDB-lite"/>
    </source>
</evidence>
<evidence type="ECO:0000256" key="4">
    <source>
        <dbReference type="ARBA" id="ARBA00022737"/>
    </source>
</evidence>
<evidence type="ECO:0000256" key="1">
    <source>
        <dbReference type="ARBA" id="ARBA00004123"/>
    </source>
</evidence>
<feature type="region of interest" description="Disordered" evidence="9">
    <location>
        <begin position="139"/>
        <end position="199"/>
    </location>
</feature>
<evidence type="ECO:0000256" key="3">
    <source>
        <dbReference type="ARBA" id="ARBA00022723"/>
    </source>
</evidence>
<keyword evidence="7" id="KW-0539">Nucleus</keyword>
<dbReference type="GO" id="GO:0043488">
    <property type="term" value="P:regulation of mRNA stability"/>
    <property type="evidence" value="ECO:0007669"/>
    <property type="project" value="InterPro"/>
</dbReference>